<dbReference type="Proteomes" id="UP000332933">
    <property type="component" value="Unassembled WGS sequence"/>
</dbReference>
<evidence type="ECO:0000313" key="3">
    <source>
        <dbReference type="Proteomes" id="UP000332933"/>
    </source>
</evidence>
<dbReference type="EMBL" id="VJMH01006718">
    <property type="protein sequence ID" value="KAF0688521.1"/>
    <property type="molecule type" value="Genomic_DNA"/>
</dbReference>
<sequence length="504" mass="55874">MTRTTMQVLYITDVEGNWDYFDAFVAVAGREDGPHGGALSFTDDSKTQLTLRDGYIFVFGGDVGDKGVGTLRIIMLLVDLKQRYPGRVVLIAGNRDINKMRWTSEFTDIEMCLSTMDPGIKDGPHWLPMNSRQRLGLLPYLCKDILGLSTLLDECSPEVDAANTRVHRMLWMLKCTMGSDGDFERRRTELGLLHHTAVDDDAVLASFLDSVGDGGIMREYLTLCVLGFIHGTTLFIHGGVVGVDGGGADGQRTLKSCLGLVPPADSRTEPYARWVDAVNAGSVARTDDIAQWIDELNAWYLAQIHEWIAHPTWDATHSFRGGENIQHYVHTGAPYSVVSGRHLEKSGMPCRMTRAMTEHLWHQGIHRMIIGHTPHGNAPTVVKHALAPDNVFEVIMCDTSYSDVKAKDMRGTCVSMLLVDDDERVWVEGHICCDSDDVAIDVDYGFATVDDPYVGHDLLTGEFVKTRLNDAQYLLCTVANEYTYTYKVVDRSVVAATVAVQPLV</sequence>
<dbReference type="OrthoDB" id="426586at2759"/>
<gene>
    <name evidence="2" type="primary">Aste57867_19863</name>
    <name evidence="1" type="ORF">As57867_019797</name>
    <name evidence="2" type="ORF">ASTE57867_19863</name>
</gene>
<reference evidence="1" key="2">
    <citation type="submission" date="2019-06" db="EMBL/GenBank/DDBJ databases">
        <title>Genomics analysis of Aphanomyces spp. identifies a new class of oomycete effector associated with host adaptation.</title>
        <authorList>
            <person name="Gaulin E."/>
        </authorList>
    </citation>
    <scope>NUCLEOTIDE SEQUENCE</scope>
    <source>
        <strain evidence="1">CBS 578.67</strain>
    </source>
</reference>
<dbReference type="InterPro" id="IPR029052">
    <property type="entry name" value="Metallo-depent_PP-like"/>
</dbReference>
<dbReference type="EMBL" id="CAADRA010006741">
    <property type="protein sequence ID" value="VFT96561.1"/>
    <property type="molecule type" value="Genomic_DNA"/>
</dbReference>
<name>A0A485LDR5_9STRA</name>
<dbReference type="Gene3D" id="3.60.21.10">
    <property type="match status" value="1"/>
</dbReference>
<organism evidence="2 3">
    <name type="scientific">Aphanomyces stellatus</name>
    <dbReference type="NCBI Taxonomy" id="120398"/>
    <lineage>
        <taxon>Eukaryota</taxon>
        <taxon>Sar</taxon>
        <taxon>Stramenopiles</taxon>
        <taxon>Oomycota</taxon>
        <taxon>Saprolegniomycetes</taxon>
        <taxon>Saprolegniales</taxon>
        <taxon>Verrucalvaceae</taxon>
        <taxon>Aphanomyces</taxon>
    </lineage>
</organism>
<dbReference type="SUPFAM" id="SSF56300">
    <property type="entry name" value="Metallo-dependent phosphatases"/>
    <property type="match status" value="1"/>
</dbReference>
<evidence type="ECO:0000313" key="1">
    <source>
        <dbReference type="EMBL" id="KAF0688521.1"/>
    </source>
</evidence>
<evidence type="ECO:0000313" key="2">
    <source>
        <dbReference type="EMBL" id="VFT96561.1"/>
    </source>
</evidence>
<dbReference type="PANTHER" id="PTHR42254">
    <property type="entry name" value="METALLOPHOS DOMAIN-CONTAINING PROTEIN"/>
    <property type="match status" value="1"/>
</dbReference>
<protein>
    <submittedName>
        <fullName evidence="2">Aste57867_19863 protein</fullName>
    </submittedName>
</protein>
<dbReference type="PANTHER" id="PTHR42254:SF1">
    <property type="entry name" value="CALCINEURIN-LIKE PHOSPHOESTERASE DOMAIN-CONTAINING PROTEIN"/>
    <property type="match status" value="1"/>
</dbReference>
<proteinExistence type="predicted"/>
<dbReference type="AlphaFoldDB" id="A0A485LDR5"/>
<keyword evidence="3" id="KW-1185">Reference proteome</keyword>
<reference evidence="2 3" key="1">
    <citation type="submission" date="2019-03" db="EMBL/GenBank/DDBJ databases">
        <authorList>
            <person name="Gaulin E."/>
            <person name="Dumas B."/>
        </authorList>
    </citation>
    <scope>NUCLEOTIDE SEQUENCE [LARGE SCALE GENOMIC DNA]</scope>
    <source>
        <strain evidence="2">CBS 568.67</strain>
    </source>
</reference>
<accession>A0A485LDR5</accession>